<reference evidence="17" key="1">
    <citation type="journal article" date="2021" name="IMA Fungus">
        <title>Genomic characterization of three marine fungi, including Emericellopsis atlantica sp. nov. with signatures of a generalist lifestyle and marine biomass degradation.</title>
        <authorList>
            <person name="Hagestad O.C."/>
            <person name="Hou L."/>
            <person name="Andersen J.H."/>
            <person name="Hansen E.H."/>
            <person name="Altermark B."/>
            <person name="Li C."/>
            <person name="Kuhnert E."/>
            <person name="Cox R.J."/>
            <person name="Crous P.W."/>
            <person name="Spatafora J.W."/>
            <person name="Lail K."/>
            <person name="Amirebrahimi M."/>
            <person name="Lipzen A."/>
            <person name="Pangilinan J."/>
            <person name="Andreopoulos W."/>
            <person name="Hayes R.D."/>
            <person name="Ng V."/>
            <person name="Grigoriev I.V."/>
            <person name="Jackson S.A."/>
            <person name="Sutton T.D.S."/>
            <person name="Dobson A.D.W."/>
            <person name="Rama T."/>
        </authorList>
    </citation>
    <scope>NUCLEOTIDE SEQUENCE</scope>
    <source>
        <strain evidence="17">TRa3180A</strain>
    </source>
</reference>
<feature type="region of interest" description="Disordered" evidence="14">
    <location>
        <begin position="20"/>
        <end position="52"/>
    </location>
</feature>
<evidence type="ECO:0000256" key="11">
    <source>
        <dbReference type="ARBA" id="ARBA00023136"/>
    </source>
</evidence>
<dbReference type="GO" id="GO:0098609">
    <property type="term" value="P:cell-cell adhesion"/>
    <property type="evidence" value="ECO:0007669"/>
    <property type="project" value="InterPro"/>
</dbReference>
<accession>A0A9P7ZBC0</accession>
<feature type="coiled-coil region" evidence="13">
    <location>
        <begin position="417"/>
        <end position="444"/>
    </location>
</feature>
<evidence type="ECO:0000313" key="18">
    <source>
        <dbReference type="Proteomes" id="UP000887226"/>
    </source>
</evidence>
<evidence type="ECO:0000256" key="4">
    <source>
        <dbReference type="ARBA" id="ARBA00007245"/>
    </source>
</evidence>
<evidence type="ECO:0000256" key="10">
    <source>
        <dbReference type="ARBA" id="ARBA00023054"/>
    </source>
</evidence>
<organism evidence="17 18">
    <name type="scientific">Calycina marina</name>
    <dbReference type="NCBI Taxonomy" id="1763456"/>
    <lineage>
        <taxon>Eukaryota</taxon>
        <taxon>Fungi</taxon>
        <taxon>Dikarya</taxon>
        <taxon>Ascomycota</taxon>
        <taxon>Pezizomycotina</taxon>
        <taxon>Leotiomycetes</taxon>
        <taxon>Helotiales</taxon>
        <taxon>Pezizellaceae</taxon>
        <taxon>Calycina</taxon>
    </lineage>
</organism>
<keyword evidence="18" id="KW-1185">Reference proteome</keyword>
<protein>
    <recommendedName>
        <fullName evidence="5">Vezatin</fullName>
    </recommendedName>
</protein>
<dbReference type="EMBL" id="MU253747">
    <property type="protein sequence ID" value="KAG9248552.1"/>
    <property type="molecule type" value="Genomic_DNA"/>
</dbReference>
<evidence type="ECO:0000256" key="3">
    <source>
        <dbReference type="ARBA" id="ARBA00004651"/>
    </source>
</evidence>
<evidence type="ECO:0000313" key="17">
    <source>
        <dbReference type="EMBL" id="KAG9248552.1"/>
    </source>
</evidence>
<comment type="similarity">
    <text evidence="4">Belongs to the vezatin family.</text>
</comment>
<evidence type="ECO:0000256" key="9">
    <source>
        <dbReference type="ARBA" id="ARBA00022989"/>
    </source>
</evidence>
<evidence type="ECO:0000256" key="7">
    <source>
        <dbReference type="ARBA" id="ARBA00022692"/>
    </source>
</evidence>
<dbReference type="InterPro" id="IPR026859">
    <property type="entry name" value="Myosin-bd"/>
</dbReference>
<dbReference type="Pfam" id="PF12632">
    <property type="entry name" value="Vezatin"/>
    <property type="match status" value="1"/>
</dbReference>
<feature type="compositionally biased region" description="Basic and acidic residues" evidence="14">
    <location>
        <begin position="28"/>
        <end position="39"/>
    </location>
</feature>
<comment type="subcellular location">
    <subcellularLocation>
        <location evidence="2">Cell junction</location>
        <location evidence="2">Adherens junction</location>
    </subcellularLocation>
    <subcellularLocation>
        <location evidence="3">Cell membrane</location>
        <topology evidence="3">Multi-pass membrane protein</topology>
    </subcellularLocation>
    <subcellularLocation>
        <location evidence="1">Nucleus</location>
    </subcellularLocation>
</comment>
<proteinExistence type="inferred from homology"/>
<dbReference type="GO" id="GO:0005886">
    <property type="term" value="C:plasma membrane"/>
    <property type="evidence" value="ECO:0007669"/>
    <property type="project" value="UniProtKB-SubCell"/>
</dbReference>
<feature type="domain" description="Myosin-binding" evidence="16">
    <location>
        <begin position="151"/>
        <end position="431"/>
    </location>
</feature>
<feature type="transmembrane region" description="Helical" evidence="15">
    <location>
        <begin position="136"/>
        <end position="161"/>
    </location>
</feature>
<dbReference type="InterPro" id="IPR026858">
    <property type="entry name" value="Vezatin"/>
</dbReference>
<keyword evidence="7 15" id="KW-0812">Transmembrane</keyword>
<evidence type="ECO:0000256" key="6">
    <source>
        <dbReference type="ARBA" id="ARBA00022475"/>
    </source>
</evidence>
<feature type="transmembrane region" description="Helical" evidence="15">
    <location>
        <begin position="173"/>
        <end position="192"/>
    </location>
</feature>
<sequence length="609" mass="68654">MESIVYEDSPLAVYLEGTGEADLEEPLSNDKQDVQHDSGRSFAPQGQPHVQSNYRKKIAPSLRLSIPPNKAAAIVRNTYSRAINSRLGRTDNARFLERFRYTIVASQLLASQTYFAQSNGVQSKSPKIETPNAPQFATFSATGALATAAIAFTLTWLLNWVRGVDSSIFGKGRIFIFTIALGITVAIIYAYMRRQWLHYLRQQTVSEISAFVGISQEFDHVAAGAMTLVQEVELVSRGYRISNPLPPVTRLEEGSQRKRCARLRKALRMCLTVAIPRYQKAVKAVQSMTEELDLEKYYDIYDLTDIDTSEVAIGYTEHEFEDLESLRVLKILAARFFLTRKIFLCCLLALDASGDKSDFPRWNVAVDEIREVNIVTEDAERKLREILNEEESFHVPPTPRLPMTPNRERNRAQLRKLNSLSTGIRGLQAKLQLLREESDSSLNDTVDVSELGTTLMVQYESIGMDLKALMQEWEDGKNILASNINRHERRISSISGMLSPTISLGGLTAVEEGGAFEALRMLNGEARSRSSMDFSSSDAEEVFEAVAMPKQRSLLTREERISKMKEDRSRRELMRDKTEANTNMLRELESVINMRPRGRTTAGGRITSI</sequence>
<gene>
    <name evidence="17" type="ORF">BJ878DRAFT_452241</name>
</gene>
<keyword evidence="12" id="KW-0539">Nucleus</keyword>
<keyword evidence="11 15" id="KW-0472">Membrane</keyword>
<keyword evidence="8" id="KW-0965">Cell junction</keyword>
<keyword evidence="10 13" id="KW-0175">Coiled coil</keyword>
<evidence type="ECO:0000256" key="8">
    <source>
        <dbReference type="ARBA" id="ARBA00022949"/>
    </source>
</evidence>
<evidence type="ECO:0000256" key="14">
    <source>
        <dbReference type="SAM" id="MobiDB-lite"/>
    </source>
</evidence>
<dbReference type="PANTHER" id="PTHR15989:SF5">
    <property type="entry name" value="VEZATIN"/>
    <property type="match status" value="1"/>
</dbReference>
<dbReference type="Proteomes" id="UP000887226">
    <property type="component" value="Unassembled WGS sequence"/>
</dbReference>
<dbReference type="GO" id="GO:0005634">
    <property type="term" value="C:nucleus"/>
    <property type="evidence" value="ECO:0007669"/>
    <property type="project" value="UniProtKB-SubCell"/>
</dbReference>
<evidence type="ECO:0000256" key="15">
    <source>
        <dbReference type="SAM" id="Phobius"/>
    </source>
</evidence>
<comment type="caution">
    <text evidence="17">The sequence shown here is derived from an EMBL/GenBank/DDBJ whole genome shotgun (WGS) entry which is preliminary data.</text>
</comment>
<dbReference type="OrthoDB" id="21151at2759"/>
<evidence type="ECO:0000256" key="13">
    <source>
        <dbReference type="SAM" id="Coils"/>
    </source>
</evidence>
<evidence type="ECO:0000259" key="16">
    <source>
        <dbReference type="Pfam" id="PF12632"/>
    </source>
</evidence>
<evidence type="ECO:0000256" key="1">
    <source>
        <dbReference type="ARBA" id="ARBA00004123"/>
    </source>
</evidence>
<evidence type="ECO:0000256" key="5">
    <source>
        <dbReference type="ARBA" id="ARBA00018125"/>
    </source>
</evidence>
<keyword evidence="9 15" id="KW-1133">Transmembrane helix</keyword>
<dbReference type="AlphaFoldDB" id="A0A9P7ZBC0"/>
<keyword evidence="6" id="KW-1003">Cell membrane</keyword>
<evidence type="ECO:0000256" key="2">
    <source>
        <dbReference type="ARBA" id="ARBA00004536"/>
    </source>
</evidence>
<dbReference type="PANTHER" id="PTHR15989">
    <property type="entry name" value="VEZATIN"/>
    <property type="match status" value="1"/>
</dbReference>
<name>A0A9P7ZBC0_9HELO</name>
<evidence type="ECO:0000256" key="12">
    <source>
        <dbReference type="ARBA" id="ARBA00023242"/>
    </source>
</evidence>
<dbReference type="GO" id="GO:0017022">
    <property type="term" value="F:myosin binding"/>
    <property type="evidence" value="ECO:0007669"/>
    <property type="project" value="InterPro"/>
</dbReference>